<proteinExistence type="predicted"/>
<name>A0A495JJM6_9ACTN</name>
<protein>
    <submittedName>
        <fullName evidence="2">Uncharacterized protein</fullName>
    </submittedName>
</protein>
<gene>
    <name evidence="2" type="ORF">BDK92_2850</name>
</gene>
<evidence type="ECO:0000313" key="2">
    <source>
        <dbReference type="EMBL" id="RKR88522.1"/>
    </source>
</evidence>
<dbReference type="EMBL" id="RBKT01000001">
    <property type="protein sequence ID" value="RKR88522.1"/>
    <property type="molecule type" value="Genomic_DNA"/>
</dbReference>
<feature type="region of interest" description="Disordered" evidence="1">
    <location>
        <begin position="34"/>
        <end position="70"/>
    </location>
</feature>
<reference evidence="2 3" key="1">
    <citation type="submission" date="2018-10" db="EMBL/GenBank/DDBJ databases">
        <title>Sequencing the genomes of 1000 actinobacteria strains.</title>
        <authorList>
            <person name="Klenk H.-P."/>
        </authorList>
    </citation>
    <scope>NUCLEOTIDE SEQUENCE [LARGE SCALE GENOMIC DNA]</scope>
    <source>
        <strain evidence="2 3">DSM 45175</strain>
    </source>
</reference>
<sequence length="70" mass="7746">MHLATIRLPFPDARYTWLRRFGWVGRPVITERIRPAGPEVSTDPRPGGTETGRDACPLRAPRPVGSPSPV</sequence>
<keyword evidence="3" id="KW-1185">Reference proteome</keyword>
<accession>A0A495JJM6</accession>
<evidence type="ECO:0000256" key="1">
    <source>
        <dbReference type="SAM" id="MobiDB-lite"/>
    </source>
</evidence>
<organism evidence="2 3">
    <name type="scientific">Micromonospora pisi</name>
    <dbReference type="NCBI Taxonomy" id="589240"/>
    <lineage>
        <taxon>Bacteria</taxon>
        <taxon>Bacillati</taxon>
        <taxon>Actinomycetota</taxon>
        <taxon>Actinomycetes</taxon>
        <taxon>Micromonosporales</taxon>
        <taxon>Micromonosporaceae</taxon>
        <taxon>Micromonospora</taxon>
    </lineage>
</organism>
<dbReference type="Proteomes" id="UP000277671">
    <property type="component" value="Unassembled WGS sequence"/>
</dbReference>
<evidence type="ECO:0000313" key="3">
    <source>
        <dbReference type="Proteomes" id="UP000277671"/>
    </source>
</evidence>
<dbReference type="AlphaFoldDB" id="A0A495JJM6"/>
<comment type="caution">
    <text evidence="2">The sequence shown here is derived from an EMBL/GenBank/DDBJ whole genome shotgun (WGS) entry which is preliminary data.</text>
</comment>